<name>A0ABQ5JFL4_9LACO</name>
<keyword evidence="2" id="KW-1185">Reference proteome</keyword>
<evidence type="ECO:0000313" key="2">
    <source>
        <dbReference type="Proteomes" id="UP001055149"/>
    </source>
</evidence>
<comment type="caution">
    <text evidence="1">The sequence shown here is derived from an EMBL/GenBank/DDBJ whole genome shotgun (WGS) entry which is preliminary data.</text>
</comment>
<organism evidence="1 2">
    <name type="scientific">Ligilactobacillus pabuli</name>
    <dbReference type="NCBI Taxonomy" id="2886039"/>
    <lineage>
        <taxon>Bacteria</taxon>
        <taxon>Bacillati</taxon>
        <taxon>Bacillota</taxon>
        <taxon>Bacilli</taxon>
        <taxon>Lactobacillales</taxon>
        <taxon>Lactobacillaceae</taxon>
        <taxon>Ligilactobacillus</taxon>
    </lineage>
</organism>
<accession>A0ABQ5JFL4</accession>
<proteinExistence type="predicted"/>
<sequence length="73" mass="8208">MSLACLLIAAAKSCVISSFIFDLLTNRYAKNRDFGFQIAKKFKKSQSGVKRLRDEHDRDPTLNAFLVLEVEAG</sequence>
<reference evidence="1" key="1">
    <citation type="journal article" date="2022" name="Int. J. Syst. Evol. Microbiol.">
        <title>A novel species of lactic acid bacteria, Ligilactobacillus pabuli sp. nov., isolated from alfalfa silage.</title>
        <authorList>
            <person name="Tohno M."/>
            <person name="Tanizawa Y."/>
            <person name="Sawada H."/>
            <person name="Sakamoto M."/>
            <person name="Ohkuma M."/>
            <person name="Kobayashi H."/>
        </authorList>
    </citation>
    <scope>NUCLEOTIDE SEQUENCE</scope>
    <source>
        <strain evidence="1">AF129</strain>
    </source>
</reference>
<dbReference type="EMBL" id="BQXH01000003">
    <property type="protein sequence ID" value="GKS80844.1"/>
    <property type="molecule type" value="Genomic_DNA"/>
</dbReference>
<dbReference type="Proteomes" id="UP001055149">
    <property type="component" value="Unassembled WGS sequence"/>
</dbReference>
<evidence type="ECO:0000313" key="1">
    <source>
        <dbReference type="EMBL" id="GKS80844.1"/>
    </source>
</evidence>
<gene>
    <name evidence="1" type="ORF">LPAF129_05290</name>
</gene>
<protein>
    <submittedName>
        <fullName evidence="1">Uncharacterized protein</fullName>
    </submittedName>
</protein>